<dbReference type="Pfam" id="PF17667">
    <property type="entry name" value="Pkinase_fungal"/>
    <property type="match status" value="1"/>
</dbReference>
<accession>A0A8K0UES4</accession>
<name>A0A8K0UES4_9AGAR</name>
<organism evidence="2 3">
    <name type="scientific">Cristinia sonorae</name>
    <dbReference type="NCBI Taxonomy" id="1940300"/>
    <lineage>
        <taxon>Eukaryota</taxon>
        <taxon>Fungi</taxon>
        <taxon>Dikarya</taxon>
        <taxon>Basidiomycota</taxon>
        <taxon>Agaricomycotina</taxon>
        <taxon>Agaricomycetes</taxon>
        <taxon>Agaricomycetidae</taxon>
        <taxon>Agaricales</taxon>
        <taxon>Pleurotineae</taxon>
        <taxon>Stephanosporaceae</taxon>
        <taxon>Cristinia</taxon>
    </lineage>
</organism>
<keyword evidence="3" id="KW-1185">Reference proteome</keyword>
<sequence>MGVVQSAPFDFIAEPHYLLLFVAAITAAPRRQPRTPLILQHFPVHGEDDNDNVRPSALTLHCLHPDTTLNLSLAFDIDEEPCPNQIFLIDTTKTRRPSLFTVHETERLATSVIYVKAHSADAKQLCGTSNLVAKISWPVKVKGSNGGHIGEDWCIRTIRQALAAQPNSSTLLQHVVDMKLSVTQSMEEIGFPRAFMRNLCPDVGVNNIMFYRTGGVAIGVICGWDHASSQDGLPDDIGTIKEDLLRCKILPEDLGMYGLTLPCAAPPANTAPTSARPGAFNTRNQVHRLHGQRSRTGTGPFIALELLLCRNVPQHRYRHDLESFFWVLAWFICSFKPEEHTLGYIKNWLKPDLREIGESKRAFIIDSTVYDDILKTAAPAYRHIGTQWVEKLLVNIINPVYHHNFDALFRKWRRAKPESDERKAMDEQIKAFAVERESYLTYETFMALLGEIP</sequence>
<evidence type="ECO:0000259" key="1">
    <source>
        <dbReference type="Pfam" id="PF17667"/>
    </source>
</evidence>
<evidence type="ECO:0000313" key="3">
    <source>
        <dbReference type="Proteomes" id="UP000813824"/>
    </source>
</evidence>
<dbReference type="EMBL" id="JAEVFJ010000061">
    <property type="protein sequence ID" value="KAH8077901.1"/>
    <property type="molecule type" value="Genomic_DNA"/>
</dbReference>
<dbReference type="InterPro" id="IPR040976">
    <property type="entry name" value="Pkinase_fungal"/>
</dbReference>
<dbReference type="AlphaFoldDB" id="A0A8K0UES4"/>
<reference evidence="2" key="1">
    <citation type="journal article" date="2021" name="New Phytol.">
        <title>Evolutionary innovations through gain and loss of genes in the ectomycorrhizal Boletales.</title>
        <authorList>
            <person name="Wu G."/>
            <person name="Miyauchi S."/>
            <person name="Morin E."/>
            <person name="Kuo A."/>
            <person name="Drula E."/>
            <person name="Varga T."/>
            <person name="Kohler A."/>
            <person name="Feng B."/>
            <person name="Cao Y."/>
            <person name="Lipzen A."/>
            <person name="Daum C."/>
            <person name="Hundley H."/>
            <person name="Pangilinan J."/>
            <person name="Johnson J."/>
            <person name="Barry K."/>
            <person name="LaButti K."/>
            <person name="Ng V."/>
            <person name="Ahrendt S."/>
            <person name="Min B."/>
            <person name="Choi I.G."/>
            <person name="Park H."/>
            <person name="Plett J.M."/>
            <person name="Magnuson J."/>
            <person name="Spatafora J.W."/>
            <person name="Nagy L.G."/>
            <person name="Henrissat B."/>
            <person name="Grigoriev I.V."/>
            <person name="Yang Z.L."/>
            <person name="Xu J."/>
            <person name="Martin F.M."/>
        </authorList>
    </citation>
    <scope>NUCLEOTIDE SEQUENCE</scope>
    <source>
        <strain evidence="2">KKN 215</strain>
    </source>
</reference>
<gene>
    <name evidence="2" type="ORF">BXZ70DRAFT_902050</name>
</gene>
<dbReference type="Proteomes" id="UP000813824">
    <property type="component" value="Unassembled WGS sequence"/>
</dbReference>
<dbReference type="OrthoDB" id="5569250at2759"/>
<dbReference type="PANTHER" id="PTHR38248">
    <property type="entry name" value="FUNK1 6"/>
    <property type="match status" value="1"/>
</dbReference>
<proteinExistence type="predicted"/>
<evidence type="ECO:0000313" key="2">
    <source>
        <dbReference type="EMBL" id="KAH8077901.1"/>
    </source>
</evidence>
<protein>
    <recommendedName>
        <fullName evidence="1">Fungal-type protein kinase domain-containing protein</fullName>
    </recommendedName>
</protein>
<comment type="caution">
    <text evidence="2">The sequence shown here is derived from an EMBL/GenBank/DDBJ whole genome shotgun (WGS) entry which is preliminary data.</text>
</comment>
<dbReference type="PANTHER" id="PTHR38248:SF2">
    <property type="entry name" value="FUNK1 11"/>
    <property type="match status" value="1"/>
</dbReference>
<feature type="domain" description="Fungal-type protein kinase" evidence="1">
    <location>
        <begin position="289"/>
        <end position="331"/>
    </location>
</feature>